<keyword evidence="2" id="KW-1133">Transmembrane helix</keyword>
<feature type="transmembrane region" description="Helical" evidence="2">
    <location>
        <begin position="118"/>
        <end position="137"/>
    </location>
</feature>
<organism evidence="3 4">
    <name type="scientific">Haloarchaeobius amylolyticus</name>
    <dbReference type="NCBI Taxonomy" id="1198296"/>
    <lineage>
        <taxon>Archaea</taxon>
        <taxon>Methanobacteriati</taxon>
        <taxon>Methanobacteriota</taxon>
        <taxon>Stenosarchaea group</taxon>
        <taxon>Halobacteria</taxon>
        <taxon>Halobacteriales</taxon>
        <taxon>Halorubellaceae</taxon>
        <taxon>Haloarchaeobius</taxon>
    </lineage>
</organism>
<keyword evidence="2" id="KW-0812">Transmembrane</keyword>
<evidence type="ECO:0000256" key="2">
    <source>
        <dbReference type="SAM" id="Phobius"/>
    </source>
</evidence>
<protein>
    <recommendedName>
        <fullName evidence="5">RanBP2-type domain-containing protein</fullName>
    </recommendedName>
</protein>
<dbReference type="Proteomes" id="UP001597076">
    <property type="component" value="Unassembled WGS sequence"/>
</dbReference>
<dbReference type="EMBL" id="JBHUDI010000009">
    <property type="protein sequence ID" value="MFD1564905.1"/>
    <property type="molecule type" value="Genomic_DNA"/>
</dbReference>
<evidence type="ECO:0000313" key="3">
    <source>
        <dbReference type="EMBL" id="MFD1564905.1"/>
    </source>
</evidence>
<dbReference type="RefSeq" id="WP_390288912.1">
    <property type="nucleotide sequence ID" value="NZ_JBHUDI010000009.1"/>
</dbReference>
<comment type="caution">
    <text evidence="3">The sequence shown here is derived from an EMBL/GenBank/DDBJ whole genome shotgun (WGS) entry which is preliminary data.</text>
</comment>
<name>A0ABD6BJQ0_9EURY</name>
<reference evidence="3 4" key="1">
    <citation type="journal article" date="2019" name="Int. J. Syst. Evol. Microbiol.">
        <title>The Global Catalogue of Microorganisms (GCM) 10K type strain sequencing project: providing services to taxonomists for standard genome sequencing and annotation.</title>
        <authorList>
            <consortium name="The Broad Institute Genomics Platform"/>
            <consortium name="The Broad Institute Genome Sequencing Center for Infectious Disease"/>
            <person name="Wu L."/>
            <person name="Ma J."/>
        </authorList>
    </citation>
    <scope>NUCLEOTIDE SEQUENCE [LARGE SCALE GENOMIC DNA]</scope>
    <source>
        <strain evidence="3 4">CGMCC 1.12230</strain>
    </source>
</reference>
<evidence type="ECO:0000256" key="1">
    <source>
        <dbReference type="SAM" id="MobiDB-lite"/>
    </source>
</evidence>
<dbReference type="AlphaFoldDB" id="A0ABD6BJQ0"/>
<sequence>MKWRCTWCGKPHAENDPPCDNCGHNTFEKAVVRADENREGQHSAVASGDPDGEPVPSGTVDTGPDYVWACTNCGREHVRNTPPCSRCGNPDLEKVEQTYEGLERDLETPSWLAVAKPYLPVLAVIALVIALFVTGIVPPSVLPGIGPPSPPDAPGEGAEASGIDLAATAELVHDRLEADRTSSDSRAYDDGLAAYAEYQNRRLVAIEFEEREPGGVDADEFDHGCGEASVVGAPVTLPNSSIGEYEDESALADAIAGELGSRYGEDMQTGYDAEGIDVHVAPNGDVYAFYAAC</sequence>
<keyword evidence="2" id="KW-0472">Membrane</keyword>
<feature type="region of interest" description="Disordered" evidence="1">
    <location>
        <begin position="37"/>
        <end position="60"/>
    </location>
</feature>
<gene>
    <name evidence="3" type="ORF">ACFR99_15310</name>
</gene>
<proteinExistence type="predicted"/>
<accession>A0ABD6BJQ0</accession>
<evidence type="ECO:0008006" key="5">
    <source>
        <dbReference type="Google" id="ProtNLM"/>
    </source>
</evidence>
<keyword evidence="4" id="KW-1185">Reference proteome</keyword>
<evidence type="ECO:0000313" key="4">
    <source>
        <dbReference type="Proteomes" id="UP001597076"/>
    </source>
</evidence>